<dbReference type="PANTHER" id="PTHR43581:SF2">
    <property type="entry name" value="EXCINUCLEASE ATPASE SUBUNIT"/>
    <property type="match status" value="1"/>
</dbReference>
<dbReference type="EMBL" id="LVWA01000005">
    <property type="protein sequence ID" value="OKL40446.1"/>
    <property type="molecule type" value="Genomic_DNA"/>
</dbReference>
<feature type="domain" description="DUF4435" evidence="3">
    <location>
        <begin position="429"/>
        <end position="652"/>
    </location>
</feature>
<dbReference type="Gene3D" id="3.40.50.300">
    <property type="entry name" value="P-loop containing nucleotide triphosphate hydrolases"/>
    <property type="match status" value="2"/>
</dbReference>
<dbReference type="PANTHER" id="PTHR43581">
    <property type="entry name" value="ATP/GTP PHOSPHATASE"/>
    <property type="match status" value="1"/>
</dbReference>
<evidence type="ECO:0000313" key="5">
    <source>
        <dbReference type="Proteomes" id="UP000186551"/>
    </source>
</evidence>
<feature type="coiled-coil region" evidence="1">
    <location>
        <begin position="588"/>
        <end position="615"/>
    </location>
</feature>
<dbReference type="SUPFAM" id="SSF52540">
    <property type="entry name" value="P-loop containing nucleoside triphosphate hydrolases"/>
    <property type="match status" value="1"/>
</dbReference>
<evidence type="ECO:0000256" key="1">
    <source>
        <dbReference type="SAM" id="Coils"/>
    </source>
</evidence>
<dbReference type="OrthoDB" id="9805802at2"/>
<dbReference type="InterPro" id="IPR051396">
    <property type="entry name" value="Bact_Antivir_Def_Nuclease"/>
</dbReference>
<evidence type="ECO:0008006" key="6">
    <source>
        <dbReference type="Google" id="ProtNLM"/>
    </source>
</evidence>
<dbReference type="AlphaFoldDB" id="A0A1Q5PDZ7"/>
<accession>A0A1Q5PDZ7</accession>
<comment type="caution">
    <text evidence="4">The sequence shown here is derived from an EMBL/GenBank/DDBJ whole genome shotgun (WGS) entry which is preliminary data.</text>
</comment>
<feature type="domain" description="Endonuclease GajA/Old nuclease/RecF-like AAA" evidence="2">
    <location>
        <begin position="1"/>
        <end position="370"/>
    </location>
</feature>
<dbReference type="Proteomes" id="UP000186551">
    <property type="component" value="Unassembled WGS sequence"/>
</dbReference>
<reference evidence="4 5" key="1">
    <citation type="submission" date="2016-03" db="EMBL/GenBank/DDBJ databases">
        <title>Genome sequence of Pontibacter sp. nov., of the family cytophagaceae, isolated from marine sediment of the Yellow Sea, China.</title>
        <authorList>
            <person name="Zhang G."/>
            <person name="Zhang R."/>
        </authorList>
    </citation>
    <scope>NUCLEOTIDE SEQUENCE [LARGE SCALE GENOMIC DNA]</scope>
    <source>
        <strain evidence="4 5">S10-8</strain>
    </source>
</reference>
<dbReference type="STRING" id="1797110.A3841_19270"/>
<protein>
    <recommendedName>
        <fullName evidence="6">DUF4435 domain-containing protein</fullName>
    </recommendedName>
</protein>
<organism evidence="4 5">
    <name type="scientific">Pontibacter flavimaris</name>
    <dbReference type="NCBI Taxonomy" id="1797110"/>
    <lineage>
        <taxon>Bacteria</taxon>
        <taxon>Pseudomonadati</taxon>
        <taxon>Bacteroidota</taxon>
        <taxon>Cytophagia</taxon>
        <taxon>Cytophagales</taxon>
        <taxon>Hymenobacteraceae</taxon>
        <taxon>Pontibacter</taxon>
    </lineage>
</organism>
<keyword evidence="1" id="KW-0175">Coiled coil</keyword>
<evidence type="ECO:0000313" key="4">
    <source>
        <dbReference type="EMBL" id="OKL40446.1"/>
    </source>
</evidence>
<dbReference type="InterPro" id="IPR041685">
    <property type="entry name" value="AAA_GajA/Old/RecF-like"/>
</dbReference>
<proteinExistence type="predicted"/>
<name>A0A1Q5PDZ7_9BACT</name>
<sequence>MRINSIKIENFRAIKFLELNELSDAIVVAGPNGSGKSSIFDAIRLLKSAYGEYFQNEFQSWFAEFQINFQRIHQEGHRLLNDPTKPFNIHAEFKLSTKEKEYIRENCRSLAFKKINSNQHSHHPEFNQMLHPMEQQGLINDTVQSIEQEIFKDVFPAHVWMLPSGEMSFDPSPVLELLFSTYEPQSLGVIEYQGASRNYVREQIGGINLQVTEFLQRNSQHALYNTQNKYHGVKTEMAQSFIRQLLAEKAGITIPKEEDLKQTLDELFSIFFPRKKFLGAIPTPDGGLSFPVELENGAQHDINELSSGEKEVLIGYLRLRNNAPKNSMILIDEPELHLNPRLIRGLPRFYQKHLGEALDNQLWLITHSDTLLREAVEEPAYTVYHMHSSYTTEDGSNQLVPIAASGEMERTVIDLMGDLSTYSPRSKVILLEGEDSEVDANILKELFPNFVENVNLVSVGSKNRVGVVHDILERAAQGGRLSAQFYSIVDKDFEGNDLVESNRRFKWDVYHIENYLLVPKFIQEVMKSLMLGKEVPNEDQIKESLKICAESTVPSMVRIKLESIVNRELVNCISTRFDPRTSLPIGFREATERSFERMTRAVEKLSADYLSAEEQRIKAEFTTALEDDSWISKFRGRDTLKEFTSRHQQQIKVPYETFRNLIINRMRDAEYAPEGMARVIEAIQG</sequence>
<evidence type="ECO:0000259" key="3">
    <source>
        <dbReference type="Pfam" id="PF14491"/>
    </source>
</evidence>
<keyword evidence="5" id="KW-1185">Reference proteome</keyword>
<dbReference type="InterPro" id="IPR027417">
    <property type="entry name" value="P-loop_NTPase"/>
</dbReference>
<gene>
    <name evidence="4" type="ORF">A3841_19270</name>
</gene>
<dbReference type="InterPro" id="IPR029492">
    <property type="entry name" value="DUF4435"/>
</dbReference>
<evidence type="ECO:0000259" key="2">
    <source>
        <dbReference type="Pfam" id="PF13175"/>
    </source>
</evidence>
<dbReference type="Pfam" id="PF13175">
    <property type="entry name" value="AAA_15"/>
    <property type="match status" value="1"/>
</dbReference>
<dbReference type="RefSeq" id="WP_073852549.1">
    <property type="nucleotide sequence ID" value="NZ_LVWA01000005.1"/>
</dbReference>
<dbReference type="Pfam" id="PF14491">
    <property type="entry name" value="DUF4435"/>
    <property type="match status" value="1"/>
</dbReference>